<evidence type="ECO:0000313" key="1">
    <source>
        <dbReference type="EMBL" id="ODJ86375.1"/>
    </source>
</evidence>
<sequence>MKQYPVLGYNLASPVVQPGCGLWIAATAITGWHDCLRTHFTKYGQCGYADFTEQPLRAAVGKIEIRIIFLRQLTRIVQYRY</sequence>
<accession>A0A7Z0VJ38</accession>
<evidence type="ECO:0000313" key="2">
    <source>
        <dbReference type="Proteomes" id="UP000094769"/>
    </source>
</evidence>
<proteinExistence type="predicted"/>
<reference evidence="1 2" key="1">
    <citation type="submission" date="2016-06" db="EMBL/GenBank/DDBJ databases">
        <title>Genome sequence of endosymbiont of Candidatus Endolucinida thiodiazotropha.</title>
        <authorList>
            <person name="Poehlein A."/>
            <person name="Koenig S."/>
            <person name="Heiden S.E."/>
            <person name="Thuermer A."/>
            <person name="Voget S."/>
            <person name="Daniel R."/>
            <person name="Markert S."/>
            <person name="Gros O."/>
            <person name="Schweder T."/>
        </authorList>
    </citation>
    <scope>NUCLEOTIDE SEQUENCE [LARGE SCALE GENOMIC DNA]</scope>
    <source>
        <strain evidence="1 2">COS</strain>
    </source>
</reference>
<dbReference type="EMBL" id="MARB01000023">
    <property type="protein sequence ID" value="ODJ86375.1"/>
    <property type="molecule type" value="Genomic_DNA"/>
</dbReference>
<gene>
    <name evidence="1" type="ORF">CODIS_34350</name>
</gene>
<comment type="caution">
    <text evidence="1">The sequence shown here is derived from an EMBL/GenBank/DDBJ whole genome shotgun (WGS) entry which is preliminary data.</text>
</comment>
<organism evidence="1 2">
    <name type="scientific">Candidatus Thiodiazotropha endolucinida</name>
    <dbReference type="NCBI Taxonomy" id="1655433"/>
    <lineage>
        <taxon>Bacteria</taxon>
        <taxon>Pseudomonadati</taxon>
        <taxon>Pseudomonadota</taxon>
        <taxon>Gammaproteobacteria</taxon>
        <taxon>Chromatiales</taxon>
        <taxon>Sedimenticolaceae</taxon>
        <taxon>Candidatus Thiodiazotropha</taxon>
    </lineage>
</organism>
<keyword evidence="2" id="KW-1185">Reference proteome</keyword>
<dbReference type="AlphaFoldDB" id="A0A7Z0VJ38"/>
<name>A0A7Z0VJ38_9GAMM</name>
<dbReference type="Proteomes" id="UP000094769">
    <property type="component" value="Unassembled WGS sequence"/>
</dbReference>
<protein>
    <submittedName>
        <fullName evidence="1">Uncharacterized protein</fullName>
    </submittedName>
</protein>